<dbReference type="AlphaFoldDB" id="A0A5B8UZQ7"/>
<accession>A0A5B8UZQ7</accession>
<dbReference type="PANTHER" id="PTHR10584:SF166">
    <property type="entry name" value="RIBOKINASE"/>
    <property type="match status" value="1"/>
</dbReference>
<reference evidence="4 5" key="1">
    <citation type="journal article" date="2017" name="Curr. Microbiol.">
        <title>Mucilaginibacter ginsenosidivorans sp. nov., Isolated from Soil of Ginseng Field.</title>
        <authorList>
            <person name="Kim M.M."/>
            <person name="Siddiqi M.Z."/>
            <person name="Im W.T."/>
        </authorList>
    </citation>
    <scope>NUCLEOTIDE SEQUENCE [LARGE SCALE GENOMIC DNA]</scope>
    <source>
        <strain evidence="4 5">Gsoil 3017</strain>
    </source>
</reference>
<dbReference type="InterPro" id="IPR011611">
    <property type="entry name" value="PfkB_dom"/>
</dbReference>
<dbReference type="InterPro" id="IPR029056">
    <property type="entry name" value="Ribokinase-like"/>
</dbReference>
<organism evidence="4 5">
    <name type="scientific">Mucilaginibacter ginsenosidivorans</name>
    <dbReference type="NCBI Taxonomy" id="398053"/>
    <lineage>
        <taxon>Bacteria</taxon>
        <taxon>Pseudomonadati</taxon>
        <taxon>Bacteroidota</taxon>
        <taxon>Sphingobacteriia</taxon>
        <taxon>Sphingobacteriales</taxon>
        <taxon>Sphingobacteriaceae</taxon>
        <taxon>Mucilaginibacter</taxon>
    </lineage>
</organism>
<evidence type="ECO:0000256" key="2">
    <source>
        <dbReference type="ARBA" id="ARBA00022777"/>
    </source>
</evidence>
<dbReference type="Gene3D" id="3.40.1190.20">
    <property type="match status" value="1"/>
</dbReference>
<name>A0A5B8UZQ7_9SPHI</name>
<feature type="domain" description="Carbohydrate kinase PfkB" evidence="3">
    <location>
        <begin position="160"/>
        <end position="276"/>
    </location>
</feature>
<dbReference type="GO" id="GO:0016301">
    <property type="term" value="F:kinase activity"/>
    <property type="evidence" value="ECO:0007669"/>
    <property type="project" value="UniProtKB-KW"/>
</dbReference>
<dbReference type="PANTHER" id="PTHR10584">
    <property type="entry name" value="SUGAR KINASE"/>
    <property type="match status" value="1"/>
</dbReference>
<evidence type="ECO:0000256" key="1">
    <source>
        <dbReference type="ARBA" id="ARBA00022679"/>
    </source>
</evidence>
<dbReference type="OrthoDB" id="9779730at2"/>
<dbReference type="SUPFAM" id="SSF53613">
    <property type="entry name" value="Ribokinase-like"/>
    <property type="match status" value="1"/>
</dbReference>
<sequence length="290" mass="32171">MYDICCVGHITLDKVVTTRAEMHMAGGTAFYFSSALQNLDTNYLLITSVAESEMHYVDELREKGIEIWAYPSAHTVYFENIYPEDQDHRTQNVLQQADPFSIQQMHGVDAEIYHLGPLLAGDISTDFIRSLAGKGKISLDAQGYLRKVEGQKVYPIDWPEKQEALQYVDILKADEAEMSVLTGYSDVERGVKVLAEWGVKEAVITNGSHGSTIYNAGVFYNIPAYKPEVVEDATGCGDTYMAGYLYYRAKGIDIEQSGQFAAAMASLKMGSPGPFTGTEQEIIDRIAKTK</sequence>
<protein>
    <submittedName>
        <fullName evidence="4">Ribokinase</fullName>
    </submittedName>
</protein>
<keyword evidence="2 4" id="KW-0418">Kinase</keyword>
<dbReference type="EMBL" id="CP042436">
    <property type="protein sequence ID" value="QEC64660.1"/>
    <property type="molecule type" value="Genomic_DNA"/>
</dbReference>
<keyword evidence="5" id="KW-1185">Reference proteome</keyword>
<evidence type="ECO:0000313" key="4">
    <source>
        <dbReference type="EMBL" id="QEC64660.1"/>
    </source>
</evidence>
<gene>
    <name evidence="4" type="ORF">FRZ54_19505</name>
</gene>
<keyword evidence="1" id="KW-0808">Transferase</keyword>
<dbReference type="KEGG" id="mgin:FRZ54_19505"/>
<evidence type="ECO:0000259" key="3">
    <source>
        <dbReference type="Pfam" id="PF00294"/>
    </source>
</evidence>
<proteinExistence type="predicted"/>
<evidence type="ECO:0000313" key="5">
    <source>
        <dbReference type="Proteomes" id="UP000321479"/>
    </source>
</evidence>
<dbReference type="Pfam" id="PF00294">
    <property type="entry name" value="PfkB"/>
    <property type="match status" value="1"/>
</dbReference>
<dbReference type="Proteomes" id="UP000321479">
    <property type="component" value="Chromosome"/>
</dbReference>
<dbReference type="RefSeq" id="WP_147033494.1">
    <property type="nucleotide sequence ID" value="NZ_CP042436.1"/>
</dbReference>